<reference evidence="2" key="1">
    <citation type="journal article" date="2020" name="Microb. Ecol.">
        <title>The Under-explored Extracellular Proteome of Aero-Terrestrial Microalgae Provides Clues on Different Mechanisms of Desiccation Tolerance in Non-Model Organisms.</title>
        <authorList>
            <person name="Gonzalez-Hourcade M."/>
            <person name="Del Campo E.M."/>
            <person name="Casano L.M."/>
        </authorList>
    </citation>
    <scope>NUCLEOTIDE SEQUENCE</scope>
    <source>
        <strain evidence="2">TR9</strain>
    </source>
</reference>
<accession>A0A7L9QEN9</accession>
<sequence>MARKVLYIVLATAFLGTCVVQGDNTTTTTDTLAVSMPAACPLVTLDSNLTQSCGAACSTAGDLAPHVTQRSTLTVNFAGGLTIVGGSNTRSLQSAPVDDLTLLTEANTVPSWLTEKYDGFSYTPKFSSYASCGKTKTNCSFAFYAIDPSTVNTKGTQGKACRFTMVVSIDPMSFPNITSNQLYADFSGASLSASKAPLALLALLAVPVLFLVAL</sequence>
<dbReference type="AlphaFoldDB" id="A0A7L9QEN9"/>
<evidence type="ECO:0000256" key="1">
    <source>
        <dbReference type="SAM" id="SignalP"/>
    </source>
</evidence>
<protein>
    <submittedName>
        <fullName evidence="2">Putative extracellular protein TR9_077</fullName>
    </submittedName>
</protein>
<dbReference type="EMBL" id="MT439028">
    <property type="protein sequence ID" value="QOL01275.1"/>
    <property type="molecule type" value="mRNA"/>
</dbReference>
<keyword evidence="1" id="KW-0732">Signal</keyword>
<proteinExistence type="evidence at transcript level"/>
<feature type="signal peptide" evidence="1">
    <location>
        <begin position="1"/>
        <end position="22"/>
    </location>
</feature>
<evidence type="ECO:0000313" key="2">
    <source>
        <dbReference type="EMBL" id="QOL01275.1"/>
    </source>
</evidence>
<feature type="chain" id="PRO_5029581820" evidence="1">
    <location>
        <begin position="23"/>
        <end position="214"/>
    </location>
</feature>
<name>A0A7L9QEN9_9CHLO</name>
<organism evidence="2">
    <name type="scientific">Trebouxia lynnae</name>
    <dbReference type="NCBI Taxonomy" id="1825957"/>
    <lineage>
        <taxon>Eukaryota</taxon>
        <taxon>Viridiplantae</taxon>
        <taxon>Chlorophyta</taxon>
        <taxon>core chlorophytes</taxon>
        <taxon>Trebouxiophyceae</taxon>
        <taxon>Trebouxiales</taxon>
        <taxon>Trebouxiaceae</taxon>
        <taxon>Trebouxia</taxon>
    </lineage>
</organism>